<name>A0AAC9JI74_9ALTE</name>
<dbReference type="EMBL" id="CP018025">
    <property type="protein sequence ID" value="APD92368.1"/>
    <property type="molecule type" value="Genomic_DNA"/>
</dbReference>
<proteinExistence type="predicted"/>
<keyword evidence="1" id="KW-0614">Plasmid</keyword>
<protein>
    <submittedName>
        <fullName evidence="1">Uncharacterized protein</fullName>
    </submittedName>
</protein>
<gene>
    <name evidence="1" type="ORF">BM524_20930</name>
</gene>
<sequence length="176" mass="20055">MNNKKIEWTGSNQIEMSEFIGHEDFWHNARGELLIMQEGENIVLPKGGILVKHNSGKVYLPLSKTKYDNEYYSNESELSNALVLIEERINQRLNIPSGDRTAALQAICLLKFWTMPLQNSAESLGFSDYLGGFIRKEFDTDECESSWKIGFLKAHEVDDNKCPESAEYADKLLTSI</sequence>
<organism evidence="1 2">
    <name type="scientific">Alteromonas mediterranea</name>
    <dbReference type="NCBI Taxonomy" id="314275"/>
    <lineage>
        <taxon>Bacteria</taxon>
        <taxon>Pseudomonadati</taxon>
        <taxon>Pseudomonadota</taxon>
        <taxon>Gammaproteobacteria</taxon>
        <taxon>Alteromonadales</taxon>
        <taxon>Alteromonadaceae</taxon>
        <taxon>Alteromonas/Salinimonas group</taxon>
        <taxon>Alteromonas</taxon>
    </lineage>
</organism>
<geneLocation type="plasmid" evidence="2">
    <name>pamcp48-600</name>
</geneLocation>
<dbReference type="RefSeq" id="WP_071960982.1">
    <property type="nucleotide sequence ID" value="NZ_CP018025.1"/>
</dbReference>
<accession>A0AAC9JI74</accession>
<evidence type="ECO:0000313" key="2">
    <source>
        <dbReference type="Proteomes" id="UP000182101"/>
    </source>
</evidence>
<dbReference type="Proteomes" id="UP000182101">
    <property type="component" value="Plasmid pAMCP48-600"/>
</dbReference>
<evidence type="ECO:0000313" key="1">
    <source>
        <dbReference type="EMBL" id="APD92368.1"/>
    </source>
</evidence>
<reference evidence="1 2" key="1">
    <citation type="submission" date="2016-11" db="EMBL/GenBank/DDBJ databases">
        <title>Networking in microbes: conjugative elements and plasmids in the genus Alteromonas.</title>
        <authorList>
            <person name="Lopez-Perez M."/>
            <person name="Ramon-Marco N."/>
            <person name="Rodriguez-Valera F."/>
        </authorList>
    </citation>
    <scope>NUCLEOTIDE SEQUENCE [LARGE SCALE GENOMIC DNA]</scope>
    <source>
        <strain evidence="1 2">CP48</strain>
        <plasmid evidence="2">pamcp48-600</plasmid>
    </source>
</reference>
<dbReference type="AlphaFoldDB" id="A0AAC9JI74"/>